<dbReference type="AlphaFoldDB" id="A0A139AKY0"/>
<feature type="region of interest" description="Disordered" evidence="1">
    <location>
        <begin position="16"/>
        <end position="35"/>
    </location>
</feature>
<proteinExistence type="predicted"/>
<organism evidence="2 3">
    <name type="scientific">Gonapodya prolifera (strain JEL478)</name>
    <name type="common">Monoblepharis prolifera</name>
    <dbReference type="NCBI Taxonomy" id="1344416"/>
    <lineage>
        <taxon>Eukaryota</taxon>
        <taxon>Fungi</taxon>
        <taxon>Fungi incertae sedis</taxon>
        <taxon>Chytridiomycota</taxon>
        <taxon>Chytridiomycota incertae sedis</taxon>
        <taxon>Monoblepharidomycetes</taxon>
        <taxon>Monoblepharidales</taxon>
        <taxon>Gonapodyaceae</taxon>
        <taxon>Gonapodya</taxon>
    </lineage>
</organism>
<evidence type="ECO:0000313" key="3">
    <source>
        <dbReference type="Proteomes" id="UP000070544"/>
    </source>
</evidence>
<dbReference type="EMBL" id="KQ965747">
    <property type="protein sequence ID" value="KXS17461.1"/>
    <property type="molecule type" value="Genomic_DNA"/>
</dbReference>
<keyword evidence="3" id="KW-1185">Reference proteome</keyword>
<reference evidence="2 3" key="1">
    <citation type="journal article" date="2015" name="Genome Biol. Evol.">
        <title>Phylogenomic analyses indicate that early fungi evolved digesting cell walls of algal ancestors of land plants.</title>
        <authorList>
            <person name="Chang Y."/>
            <person name="Wang S."/>
            <person name="Sekimoto S."/>
            <person name="Aerts A.L."/>
            <person name="Choi C."/>
            <person name="Clum A."/>
            <person name="LaButti K.M."/>
            <person name="Lindquist E.A."/>
            <person name="Yee Ngan C."/>
            <person name="Ohm R.A."/>
            <person name="Salamov A.A."/>
            <person name="Grigoriev I.V."/>
            <person name="Spatafora J.W."/>
            <person name="Berbee M.L."/>
        </authorList>
    </citation>
    <scope>NUCLEOTIDE SEQUENCE [LARGE SCALE GENOMIC DNA]</scope>
    <source>
        <strain evidence="2 3">JEL478</strain>
    </source>
</reference>
<evidence type="ECO:0000313" key="2">
    <source>
        <dbReference type="EMBL" id="KXS17461.1"/>
    </source>
</evidence>
<protein>
    <submittedName>
        <fullName evidence="2">Uncharacterized protein</fullName>
    </submittedName>
</protein>
<name>A0A139AKY0_GONPJ</name>
<gene>
    <name evidence="2" type="ORF">M427DRAFT_54732</name>
</gene>
<sequence length="108" mass="12009">MEMQIHAGESHLLKQCTGNSSLGNSFSTNQNSSMPATCENTLRRLSDKIGVWTRTGSGDSKELSELERTPLAKKQQTVAKDVCNMLRDIKDLMDKENERPDPIIDTLA</sequence>
<evidence type="ECO:0000256" key="1">
    <source>
        <dbReference type="SAM" id="MobiDB-lite"/>
    </source>
</evidence>
<dbReference type="Proteomes" id="UP000070544">
    <property type="component" value="Unassembled WGS sequence"/>
</dbReference>
<accession>A0A139AKY0</accession>